<feature type="region of interest" description="Disordered" evidence="1">
    <location>
        <begin position="209"/>
        <end position="231"/>
    </location>
</feature>
<organism evidence="3 4">
    <name type="scientific">Dunaliella salina</name>
    <name type="common">Green alga</name>
    <name type="synonym">Protococcus salinus</name>
    <dbReference type="NCBI Taxonomy" id="3046"/>
    <lineage>
        <taxon>Eukaryota</taxon>
        <taxon>Viridiplantae</taxon>
        <taxon>Chlorophyta</taxon>
        <taxon>core chlorophytes</taxon>
        <taxon>Chlorophyceae</taxon>
        <taxon>CS clade</taxon>
        <taxon>Chlamydomonadales</taxon>
        <taxon>Dunaliellaceae</taxon>
        <taxon>Dunaliella</taxon>
    </lineage>
</organism>
<feature type="compositionally biased region" description="Low complexity" evidence="1">
    <location>
        <begin position="209"/>
        <end position="223"/>
    </location>
</feature>
<evidence type="ECO:0000256" key="1">
    <source>
        <dbReference type="SAM" id="MobiDB-lite"/>
    </source>
</evidence>
<keyword evidence="2" id="KW-0812">Transmembrane</keyword>
<feature type="transmembrane region" description="Helical" evidence="2">
    <location>
        <begin position="145"/>
        <end position="167"/>
    </location>
</feature>
<reference evidence="3" key="1">
    <citation type="submission" date="2017-08" db="EMBL/GenBank/DDBJ databases">
        <authorList>
            <person name="Polle J.E."/>
            <person name="Barry K."/>
            <person name="Cushman J."/>
            <person name="Schmutz J."/>
            <person name="Tran D."/>
            <person name="Hathwaick L.T."/>
            <person name="Yim W.C."/>
            <person name="Jenkins J."/>
            <person name="Mckie-Krisberg Z.M."/>
            <person name="Prochnik S."/>
            <person name="Lindquist E."/>
            <person name="Dockter R.B."/>
            <person name="Adam C."/>
            <person name="Molina H."/>
            <person name="Bunkerborg J."/>
            <person name="Jin E."/>
            <person name="Buchheim M."/>
            <person name="Magnuson J."/>
        </authorList>
    </citation>
    <scope>NUCLEOTIDE SEQUENCE</scope>
    <source>
        <strain evidence="3">CCAP 19/18</strain>
    </source>
</reference>
<evidence type="ECO:0000313" key="4">
    <source>
        <dbReference type="Proteomes" id="UP000815325"/>
    </source>
</evidence>
<evidence type="ECO:0000256" key="2">
    <source>
        <dbReference type="SAM" id="Phobius"/>
    </source>
</evidence>
<dbReference type="Proteomes" id="UP000815325">
    <property type="component" value="Unassembled WGS sequence"/>
</dbReference>
<dbReference type="EMBL" id="MU069625">
    <property type="protein sequence ID" value="KAF5837180.1"/>
    <property type="molecule type" value="Genomic_DNA"/>
</dbReference>
<name>A0ABQ7GRE9_DUNSA</name>
<keyword evidence="2" id="KW-0472">Membrane</keyword>
<gene>
    <name evidence="3" type="ORF">DUNSADRAFT_4740</name>
</gene>
<comment type="caution">
    <text evidence="3">The sequence shown here is derived from an EMBL/GenBank/DDBJ whole genome shotgun (WGS) entry which is preliminary data.</text>
</comment>
<keyword evidence="4" id="KW-1185">Reference proteome</keyword>
<sequence length="231" mass="25238">MHSRQNSAEPDPDLQGKKKTPVKDSKHARAHRRRAVQATHGGDQTPAKGVDMLRKVQNAANMLQKDVNEEYHDPYDDWSIRDILLSLLPFVVTYAFRDVSLRGALAFALVWSWTSDYASLGYFAAFTITCLLSLIPVLTGYFSDYSALSIIFNYLIPGLFLIAAVIGHQLLGMWYRRTASDKAASEARAQSMQGAAGYPAAQEGVTQEEATTTAGTVGTPAEGQATYASTV</sequence>
<protein>
    <submittedName>
        <fullName evidence="3">Uncharacterized protein</fullName>
    </submittedName>
</protein>
<proteinExistence type="predicted"/>
<keyword evidence="2" id="KW-1133">Transmembrane helix</keyword>
<feature type="region of interest" description="Disordered" evidence="1">
    <location>
        <begin position="1"/>
        <end position="48"/>
    </location>
</feature>
<accession>A0ABQ7GRE9</accession>
<feature type="transmembrane region" description="Helical" evidence="2">
    <location>
        <begin position="117"/>
        <end position="139"/>
    </location>
</feature>
<evidence type="ECO:0000313" key="3">
    <source>
        <dbReference type="EMBL" id="KAF5837180.1"/>
    </source>
</evidence>